<dbReference type="InterPro" id="IPR050570">
    <property type="entry name" value="Cell_wall_metabolism_enzyme"/>
</dbReference>
<organism evidence="4 5">
    <name type="scientific">Caldimonas brevitalea</name>
    <dbReference type="NCBI Taxonomy" id="413882"/>
    <lineage>
        <taxon>Bacteria</taxon>
        <taxon>Pseudomonadati</taxon>
        <taxon>Pseudomonadota</taxon>
        <taxon>Betaproteobacteria</taxon>
        <taxon>Burkholderiales</taxon>
        <taxon>Sphaerotilaceae</taxon>
        <taxon>Caldimonas</taxon>
    </lineage>
</organism>
<feature type="chain" id="PRO_5005183893" description="M23ase beta-sheet core domain-containing protein" evidence="2">
    <location>
        <begin position="35"/>
        <end position="422"/>
    </location>
</feature>
<dbReference type="PANTHER" id="PTHR21666:SF270">
    <property type="entry name" value="MUREIN HYDROLASE ACTIVATOR ENVC"/>
    <property type="match status" value="1"/>
</dbReference>
<evidence type="ECO:0000313" key="4">
    <source>
        <dbReference type="EMBL" id="AKJ28339.1"/>
    </source>
</evidence>
<dbReference type="KEGG" id="pbh:AAW51_1648"/>
<dbReference type="AlphaFoldDB" id="A0A0G3BG02"/>
<dbReference type="InterPro" id="IPR016047">
    <property type="entry name" value="M23ase_b-sheet_dom"/>
</dbReference>
<dbReference type="STRING" id="413882.AAW51_1648"/>
<dbReference type="Gene3D" id="2.70.70.10">
    <property type="entry name" value="Glucose Permease (Domain IIA)"/>
    <property type="match status" value="1"/>
</dbReference>
<dbReference type="Pfam" id="PF01551">
    <property type="entry name" value="Peptidase_M23"/>
    <property type="match status" value="1"/>
</dbReference>
<accession>A0A0G3BG02</accession>
<dbReference type="PANTHER" id="PTHR21666">
    <property type="entry name" value="PEPTIDASE-RELATED"/>
    <property type="match status" value="1"/>
</dbReference>
<dbReference type="InterPro" id="IPR011055">
    <property type="entry name" value="Dup_hybrid_motif"/>
</dbReference>
<keyword evidence="5" id="KW-1185">Reference proteome</keyword>
<dbReference type="CDD" id="cd12797">
    <property type="entry name" value="M23_peptidase"/>
    <property type="match status" value="1"/>
</dbReference>
<evidence type="ECO:0000256" key="1">
    <source>
        <dbReference type="SAM" id="MobiDB-lite"/>
    </source>
</evidence>
<dbReference type="RefSeq" id="WP_053013429.1">
    <property type="nucleotide sequence ID" value="NZ_CP011371.1"/>
</dbReference>
<gene>
    <name evidence="4" type="ORF">AAW51_1648</name>
</gene>
<reference evidence="4 5" key="1">
    <citation type="submission" date="2015-05" db="EMBL/GenBank/DDBJ databases">
        <authorList>
            <person name="Tang B."/>
            <person name="Yu Y."/>
        </authorList>
    </citation>
    <scope>NUCLEOTIDE SEQUENCE [LARGE SCALE GENOMIC DNA]</scope>
    <source>
        <strain evidence="4 5">DSM 7029</strain>
    </source>
</reference>
<feature type="domain" description="M23ase beta-sheet core" evidence="3">
    <location>
        <begin position="297"/>
        <end position="381"/>
    </location>
</feature>
<sequence>MHLPLPDTALRRRLGRLAALTLPLALLYSAPASAGTCTQRTERHTDPNTGQTWQKAFYCTNADNTTMYAGPNDSTPVATMKTTNSWFVCWRRGERHAGGNNVWYYSKGDTSRSGWGGRKAWGYMPAVKLTTSVDPAPGMPECRPDMWQAEKKVSDPNTGKSWSTVWYGRNDAGVKLYRDADTKVTTGYLDSTTSWFVCYKRGATHAGGNNVWYYTQGDRSTSAYKSRRGWGYMPATNLHARKHPYDSIPACPSPGSKPPAPPPPPPAGNYVLPLPRAAFERTIGSLTHHHWGDNYWAIDLMVPTGTPVYSVSAGVVTKYSQGTCGNGLSIKGDDGLSYLYCHGARYVGVGPGERVRPGQLILYSGNTGASGAPHLHLEIKKWVGNWSTSPAYCSQRFLRAIYRGQPQSPTRFPAKGGNCKAP</sequence>
<protein>
    <recommendedName>
        <fullName evidence="3">M23ase beta-sheet core domain-containing protein</fullName>
    </recommendedName>
</protein>
<dbReference type="Proteomes" id="UP000035352">
    <property type="component" value="Chromosome"/>
</dbReference>
<dbReference type="OrthoDB" id="9800107at2"/>
<evidence type="ECO:0000259" key="3">
    <source>
        <dbReference type="Pfam" id="PF01551"/>
    </source>
</evidence>
<keyword evidence="2" id="KW-0732">Signal</keyword>
<feature type="region of interest" description="Disordered" evidence="1">
    <location>
        <begin position="247"/>
        <end position="267"/>
    </location>
</feature>
<feature type="signal peptide" evidence="2">
    <location>
        <begin position="1"/>
        <end position="34"/>
    </location>
</feature>
<name>A0A0G3BG02_9BURK</name>
<evidence type="ECO:0000256" key="2">
    <source>
        <dbReference type="SAM" id="SignalP"/>
    </source>
</evidence>
<dbReference type="GO" id="GO:0004222">
    <property type="term" value="F:metalloendopeptidase activity"/>
    <property type="evidence" value="ECO:0007669"/>
    <property type="project" value="TreeGrafter"/>
</dbReference>
<evidence type="ECO:0000313" key="5">
    <source>
        <dbReference type="Proteomes" id="UP000035352"/>
    </source>
</evidence>
<proteinExistence type="predicted"/>
<dbReference type="SUPFAM" id="SSF51261">
    <property type="entry name" value="Duplicated hybrid motif"/>
    <property type="match status" value="1"/>
</dbReference>
<feature type="compositionally biased region" description="Pro residues" evidence="1">
    <location>
        <begin position="251"/>
        <end position="267"/>
    </location>
</feature>
<dbReference type="EMBL" id="CP011371">
    <property type="protein sequence ID" value="AKJ28339.1"/>
    <property type="molecule type" value="Genomic_DNA"/>
</dbReference>